<dbReference type="AlphaFoldDB" id="A0A4S4LDU8"/>
<organism evidence="1 2">
    <name type="scientific">Bondarzewia mesenterica</name>
    <dbReference type="NCBI Taxonomy" id="1095465"/>
    <lineage>
        <taxon>Eukaryota</taxon>
        <taxon>Fungi</taxon>
        <taxon>Dikarya</taxon>
        <taxon>Basidiomycota</taxon>
        <taxon>Agaricomycotina</taxon>
        <taxon>Agaricomycetes</taxon>
        <taxon>Russulales</taxon>
        <taxon>Bondarzewiaceae</taxon>
        <taxon>Bondarzewia</taxon>
    </lineage>
</organism>
<proteinExistence type="predicted"/>
<comment type="caution">
    <text evidence="1">The sequence shown here is derived from an EMBL/GenBank/DDBJ whole genome shotgun (WGS) entry which is preliminary data.</text>
</comment>
<reference evidence="1 2" key="1">
    <citation type="submission" date="2019-02" db="EMBL/GenBank/DDBJ databases">
        <title>Genome sequencing of the rare red list fungi Bondarzewia mesenterica.</title>
        <authorList>
            <person name="Buettner E."/>
            <person name="Kellner H."/>
        </authorList>
    </citation>
    <scope>NUCLEOTIDE SEQUENCE [LARGE SCALE GENOMIC DNA]</scope>
    <source>
        <strain evidence="1 2">DSM 108281</strain>
    </source>
</reference>
<sequence>MQRCVFTQLRFELNFGAQRSALKPRSRLRSRCGAIFTPVDVQPFQKSKMRGNGLVVDCQLVRITQITQQLHLAAIATRTLQQNIMTKTESIRMCKLSSPIIVIIFASACYLRRRSTSLVDHHLRLTRHLQRLGIANAFSAFQVLYTRSATVCASNVAWIGSVQISLRASDSREF</sequence>
<evidence type="ECO:0000313" key="1">
    <source>
        <dbReference type="EMBL" id="THH09321.1"/>
    </source>
</evidence>
<dbReference type="EMBL" id="SGPL01000640">
    <property type="protein sequence ID" value="THH09321.1"/>
    <property type="molecule type" value="Genomic_DNA"/>
</dbReference>
<dbReference type="Proteomes" id="UP000310158">
    <property type="component" value="Unassembled WGS sequence"/>
</dbReference>
<accession>A0A4S4LDU8</accession>
<keyword evidence="2" id="KW-1185">Reference proteome</keyword>
<name>A0A4S4LDU8_9AGAM</name>
<gene>
    <name evidence="1" type="ORF">EW146_g8713</name>
</gene>
<protein>
    <submittedName>
        <fullName evidence="1">Uncharacterized protein</fullName>
    </submittedName>
</protein>
<evidence type="ECO:0000313" key="2">
    <source>
        <dbReference type="Proteomes" id="UP000310158"/>
    </source>
</evidence>